<dbReference type="Proteomes" id="UP001642464">
    <property type="component" value="Unassembled WGS sequence"/>
</dbReference>
<sequence length="537" mass="59864">MAAAAMAPSERPPTLLHVPHTFWCTALDMCFPGTWLRLASCSRKLEEVVRGWLKNSDSLTFQSGDWVVIGELKALKFAEYNGKLGQVIRPLPSKPSRYEVQIHGLRHLETMPLGVCDVRVRETSLSKLNLRRVQARTLALRVFADGEVGHLPPNAVTLHPESWHTDFCGDVAPVVAPVMVPEELLYVDDDPRGQCPFMAELGRPLCVCRCVTVCNLEASILSLDRDCNLSSILRMTSRHRDGHFQKFGWAQGAGPSLVCWRPWRDHDHTSFTIYDFGRVWYVCLKIWSQFIEADQTVTEQQLHDLWEKSAEFAAGLGFPAASEAIDNIQEVHHQEPAKTIDESFSSECTDALWVSSLQAQPMPSSSELAVLLTFNRHPASMDAALKRSDLGRRLAASQHEIQPPWANGAKIMVMGLDEAVWHRAIREADLPQSLLQLKAYHVVAPANKVDDILGIVAEIPGSSRPRLKAGSEPVSVPNPEVDASKFQVSEPVPPRCRSSMTLHQLRLCIRLAVTTSTTTLHGSRECVRRPSTCRFPT</sequence>
<keyword evidence="2" id="KW-1185">Reference proteome</keyword>
<organism evidence="1 2">
    <name type="scientific">Durusdinium trenchii</name>
    <dbReference type="NCBI Taxonomy" id="1381693"/>
    <lineage>
        <taxon>Eukaryota</taxon>
        <taxon>Sar</taxon>
        <taxon>Alveolata</taxon>
        <taxon>Dinophyceae</taxon>
        <taxon>Suessiales</taxon>
        <taxon>Symbiodiniaceae</taxon>
        <taxon>Durusdinium</taxon>
    </lineage>
</organism>
<proteinExistence type="predicted"/>
<evidence type="ECO:0000313" key="2">
    <source>
        <dbReference type="Proteomes" id="UP001642464"/>
    </source>
</evidence>
<dbReference type="EMBL" id="CAXAMM010002080">
    <property type="protein sequence ID" value="CAK8994640.1"/>
    <property type="molecule type" value="Genomic_DNA"/>
</dbReference>
<protein>
    <submittedName>
        <fullName evidence="1">Uncharacterized protein</fullName>
    </submittedName>
</protein>
<accession>A0ABP0I081</accession>
<name>A0ABP0I081_9DINO</name>
<reference evidence="1 2" key="1">
    <citation type="submission" date="2024-02" db="EMBL/GenBank/DDBJ databases">
        <authorList>
            <person name="Chen Y."/>
            <person name="Shah S."/>
            <person name="Dougan E. K."/>
            <person name="Thang M."/>
            <person name="Chan C."/>
        </authorList>
    </citation>
    <scope>NUCLEOTIDE SEQUENCE [LARGE SCALE GENOMIC DNA]</scope>
</reference>
<gene>
    <name evidence="1" type="ORF">SCF082_LOCUS4015</name>
</gene>
<evidence type="ECO:0000313" key="1">
    <source>
        <dbReference type="EMBL" id="CAK8994640.1"/>
    </source>
</evidence>
<comment type="caution">
    <text evidence="1">The sequence shown here is derived from an EMBL/GenBank/DDBJ whole genome shotgun (WGS) entry which is preliminary data.</text>
</comment>